<protein>
    <submittedName>
        <fullName evidence="2">Uncharacterized protein</fullName>
    </submittedName>
</protein>
<dbReference type="SUPFAM" id="SSF51391">
    <property type="entry name" value="Thiamin phosphate synthase"/>
    <property type="match status" value="1"/>
</dbReference>
<dbReference type="Proteomes" id="UP000198538">
    <property type="component" value="Unassembled WGS sequence"/>
</dbReference>
<organism evidence="2 3">
    <name type="scientific">Paenibacillus polysaccharolyticus</name>
    <dbReference type="NCBI Taxonomy" id="582692"/>
    <lineage>
        <taxon>Bacteria</taxon>
        <taxon>Bacillati</taxon>
        <taxon>Bacillota</taxon>
        <taxon>Bacilli</taxon>
        <taxon>Bacillales</taxon>
        <taxon>Paenibacillaceae</taxon>
        <taxon>Paenibacillus</taxon>
    </lineage>
</organism>
<evidence type="ECO:0000256" key="1">
    <source>
        <dbReference type="SAM" id="MobiDB-lite"/>
    </source>
</evidence>
<dbReference type="STRING" id="582692.SAMN05720606_106218"/>
<feature type="compositionally biased region" description="Polar residues" evidence="1">
    <location>
        <begin position="41"/>
        <end position="63"/>
    </location>
</feature>
<gene>
    <name evidence="2" type="ORF">SAMN05720606_106218</name>
</gene>
<feature type="compositionally biased region" description="Basic and acidic residues" evidence="1">
    <location>
        <begin position="1"/>
        <end position="25"/>
    </location>
</feature>
<sequence>MGRMKSERSERSEGMNQVEDMRKGQQTEQMQQRSQRTEQTKGSQQMQHSQSWQNPENSQNPQHLHQVGQLWAKQHVQKTGQLQAVLDEKPLSLIVSLPGNDLALARAAWEEGADALKVHFNVGHRASGNHFGPLDEYTEVFRAIRSEFAGPFGVVPSGSIEGTRREDVERLADLGFDFYSIYAHHLPSFMLQDLGLESTFAINDEYDMSLVASAAHFGFTALEASIIPGKEYGTPLSFEDVLRYRQLVLQAGVPVMVPSQRKLVPEDVPVLHHSGIKAIMLGAMVTGKTEDELRRAVSSFRNAIDRLTGRDGS</sequence>
<keyword evidence="3" id="KW-1185">Reference proteome</keyword>
<name>A0A1G5H5P7_9BACL</name>
<dbReference type="InterPro" id="IPR036206">
    <property type="entry name" value="ThiamineP_synth_sf"/>
</dbReference>
<feature type="region of interest" description="Disordered" evidence="1">
    <location>
        <begin position="1"/>
        <end position="64"/>
    </location>
</feature>
<dbReference type="AlphaFoldDB" id="A0A1G5H5P7"/>
<reference evidence="3" key="1">
    <citation type="submission" date="2016-10" db="EMBL/GenBank/DDBJ databases">
        <authorList>
            <person name="Varghese N."/>
            <person name="Submissions S."/>
        </authorList>
    </citation>
    <scope>NUCLEOTIDE SEQUENCE [LARGE SCALE GENOMIC DNA]</scope>
    <source>
        <strain evidence="3">BL9</strain>
    </source>
</reference>
<evidence type="ECO:0000313" key="3">
    <source>
        <dbReference type="Proteomes" id="UP000198538"/>
    </source>
</evidence>
<evidence type="ECO:0000313" key="2">
    <source>
        <dbReference type="EMBL" id="SCY58849.1"/>
    </source>
</evidence>
<proteinExistence type="predicted"/>
<accession>A0A1G5H5P7</accession>
<dbReference type="EMBL" id="FMVM01000006">
    <property type="protein sequence ID" value="SCY58849.1"/>
    <property type="molecule type" value="Genomic_DNA"/>
</dbReference>